<dbReference type="GeneTree" id="ENSGT00940000164806"/>
<dbReference type="AlphaFoldDB" id="H2XP25"/>
<feature type="domain" description="Sushi" evidence="5">
    <location>
        <begin position="137"/>
        <end position="198"/>
    </location>
</feature>
<keyword evidence="3" id="KW-0732">Signal</keyword>
<evidence type="ECO:0000259" key="5">
    <source>
        <dbReference type="PROSITE" id="PS50923"/>
    </source>
</evidence>
<organism evidence="6 7">
    <name type="scientific">Ciona intestinalis</name>
    <name type="common">Transparent sea squirt</name>
    <name type="synonym">Ascidia intestinalis</name>
    <dbReference type="NCBI Taxonomy" id="7719"/>
    <lineage>
        <taxon>Eukaryota</taxon>
        <taxon>Metazoa</taxon>
        <taxon>Chordata</taxon>
        <taxon>Tunicata</taxon>
        <taxon>Ascidiacea</taxon>
        <taxon>Phlebobranchia</taxon>
        <taxon>Cionidae</taxon>
        <taxon>Ciona</taxon>
    </lineage>
</organism>
<evidence type="ECO:0000313" key="7">
    <source>
        <dbReference type="Proteomes" id="UP000008144"/>
    </source>
</evidence>
<dbReference type="InterPro" id="IPR045860">
    <property type="entry name" value="Snake_toxin-like_sf"/>
</dbReference>
<dbReference type="EMBL" id="EAAA01001987">
    <property type="status" value="NOT_ANNOTATED_CDS"/>
    <property type="molecule type" value="Genomic_DNA"/>
</dbReference>
<protein>
    <submittedName>
        <fullName evidence="6">Uncharacterized LOC100175287</fullName>
    </submittedName>
</protein>
<accession>A0A1W2WM48</accession>
<feature type="chain" id="PRO_5014093598" evidence="3">
    <location>
        <begin position="17"/>
        <end position="380"/>
    </location>
</feature>
<sequence>MRFFLFIASLCTVAVATEGLRCLQCRGKSIEECDLSASVELCSFAEASCETEVRRVQVGSELKVVGVSKQCKQKQACEANEAQNQMKSGPSTQCNEDQSNSVCRCCCNDDLCNEGPLTCTKMESDPLPPAPAKLQSLTCPQQQATLYHGQYSCTDGEEPGSVCNYSCNGEYEVYPSSDISNTCHQNGSWEKPMPCCARPCPEYLLYDYVQLFHASSWENWLALLNMGDSITYHSRWGPESFQGSAVFFSDRVHEETLIQFKESNYNETKFLELFSERLIDIDFDKMGQRVNTATALWYASNYLFRERVGARDRRVPKMLAVITDAESHQDVQAAAEALRRDGILTYVYVYRNDITKFDQAQLSHLAGDKNHIYEVQDGGT</sequence>
<dbReference type="Proteomes" id="UP000008144">
    <property type="component" value="Chromosome 4"/>
</dbReference>
<dbReference type="SUPFAM" id="SSF53300">
    <property type="entry name" value="vWA-like"/>
    <property type="match status" value="1"/>
</dbReference>
<dbReference type="PANTHER" id="PTHR24020:SF20">
    <property type="entry name" value="PH DOMAIN-CONTAINING PROTEIN"/>
    <property type="match status" value="1"/>
</dbReference>
<dbReference type="OrthoDB" id="10256829at2759"/>
<dbReference type="InParanoid" id="H2XP25"/>
<dbReference type="RefSeq" id="XP_002131504.1">
    <property type="nucleotide sequence ID" value="XM_002131468.3"/>
</dbReference>
<reference evidence="6" key="3">
    <citation type="submission" date="2025-08" db="UniProtKB">
        <authorList>
            <consortium name="Ensembl"/>
        </authorList>
    </citation>
    <scope>IDENTIFICATION</scope>
</reference>
<dbReference type="KEGG" id="cin:100175287"/>
<dbReference type="CDD" id="cd23539">
    <property type="entry name" value="TFP_LU_ECD_CinHb4_like"/>
    <property type="match status" value="1"/>
</dbReference>
<keyword evidence="1" id="KW-1015">Disulfide bond</keyword>
<dbReference type="Gene3D" id="3.40.50.410">
    <property type="entry name" value="von Willebrand factor, type A domain"/>
    <property type="match status" value="1"/>
</dbReference>
<accession>H2XP25</accession>
<comment type="caution">
    <text evidence="2">Lacks conserved residue(s) required for the propagation of feature annotation.</text>
</comment>
<dbReference type="HOGENOM" id="CLU_008905_3_0_1"/>
<evidence type="ECO:0000256" key="2">
    <source>
        <dbReference type="PROSITE-ProRule" id="PRU00302"/>
    </source>
</evidence>
<dbReference type="SUPFAM" id="SSF57302">
    <property type="entry name" value="Snake toxin-like"/>
    <property type="match status" value="1"/>
</dbReference>
<dbReference type="InterPro" id="IPR000436">
    <property type="entry name" value="Sushi_SCR_CCP_dom"/>
</dbReference>
<dbReference type="GeneID" id="100175287"/>
<keyword evidence="2" id="KW-0768">Sushi</keyword>
<feature type="domain" description="VWFA" evidence="4">
    <location>
        <begin position="244"/>
        <end position="380"/>
    </location>
</feature>
<dbReference type="PANTHER" id="PTHR24020">
    <property type="entry name" value="COLLAGEN ALPHA"/>
    <property type="match status" value="1"/>
</dbReference>
<keyword evidence="7" id="KW-1185">Reference proteome</keyword>
<feature type="signal peptide" evidence="3">
    <location>
        <begin position="1"/>
        <end position="16"/>
    </location>
</feature>
<reference evidence="6" key="4">
    <citation type="submission" date="2025-09" db="UniProtKB">
        <authorList>
            <consortium name="Ensembl"/>
        </authorList>
    </citation>
    <scope>IDENTIFICATION</scope>
</reference>
<name>H2XP25_CIOIN</name>
<dbReference type="CDD" id="cd00033">
    <property type="entry name" value="CCP"/>
    <property type="match status" value="1"/>
</dbReference>
<evidence type="ECO:0000259" key="4">
    <source>
        <dbReference type="PROSITE" id="PS50234"/>
    </source>
</evidence>
<dbReference type="Pfam" id="PF00092">
    <property type="entry name" value="VWA"/>
    <property type="match status" value="1"/>
</dbReference>
<reference evidence="7" key="1">
    <citation type="journal article" date="2002" name="Science">
        <title>The draft genome of Ciona intestinalis: insights into chordate and vertebrate origins.</title>
        <authorList>
            <person name="Dehal P."/>
            <person name="Satou Y."/>
            <person name="Campbell R.K."/>
            <person name="Chapman J."/>
            <person name="Degnan B."/>
            <person name="De Tomaso A."/>
            <person name="Davidson B."/>
            <person name="Di Gregorio A."/>
            <person name="Gelpke M."/>
            <person name="Goodstein D.M."/>
            <person name="Harafuji N."/>
            <person name="Hastings K.E."/>
            <person name="Ho I."/>
            <person name="Hotta K."/>
            <person name="Huang W."/>
            <person name="Kawashima T."/>
            <person name="Lemaire P."/>
            <person name="Martinez D."/>
            <person name="Meinertzhagen I.A."/>
            <person name="Necula S."/>
            <person name="Nonaka M."/>
            <person name="Putnam N."/>
            <person name="Rash S."/>
            <person name="Saiga H."/>
            <person name="Satake M."/>
            <person name="Terry A."/>
            <person name="Yamada L."/>
            <person name="Wang H.G."/>
            <person name="Awazu S."/>
            <person name="Azumi K."/>
            <person name="Boore J."/>
            <person name="Branno M."/>
            <person name="Chin-Bow S."/>
            <person name="DeSantis R."/>
            <person name="Doyle S."/>
            <person name="Francino P."/>
            <person name="Keys D.N."/>
            <person name="Haga S."/>
            <person name="Hayashi H."/>
            <person name="Hino K."/>
            <person name="Imai K.S."/>
            <person name="Inaba K."/>
            <person name="Kano S."/>
            <person name="Kobayashi K."/>
            <person name="Kobayashi M."/>
            <person name="Lee B.I."/>
            <person name="Makabe K.W."/>
            <person name="Manohar C."/>
            <person name="Matassi G."/>
            <person name="Medina M."/>
            <person name="Mochizuki Y."/>
            <person name="Mount S."/>
            <person name="Morishita T."/>
            <person name="Miura S."/>
            <person name="Nakayama A."/>
            <person name="Nishizaka S."/>
            <person name="Nomoto H."/>
            <person name="Ohta F."/>
            <person name="Oishi K."/>
            <person name="Rigoutsos I."/>
            <person name="Sano M."/>
            <person name="Sasaki A."/>
            <person name="Sasakura Y."/>
            <person name="Shoguchi E."/>
            <person name="Shin-i T."/>
            <person name="Spagnuolo A."/>
            <person name="Stainier D."/>
            <person name="Suzuki M.M."/>
            <person name="Tassy O."/>
            <person name="Takatori N."/>
            <person name="Tokuoka M."/>
            <person name="Yagi K."/>
            <person name="Yoshizaki F."/>
            <person name="Wada S."/>
            <person name="Zhang C."/>
            <person name="Hyatt P.D."/>
            <person name="Larimer F."/>
            <person name="Detter C."/>
            <person name="Doggett N."/>
            <person name="Glavina T."/>
            <person name="Hawkins T."/>
            <person name="Richardson P."/>
            <person name="Lucas S."/>
            <person name="Kohara Y."/>
            <person name="Levine M."/>
            <person name="Satoh N."/>
            <person name="Rokhsar D.S."/>
        </authorList>
    </citation>
    <scope>NUCLEOTIDE SEQUENCE [LARGE SCALE GENOMIC DNA]</scope>
</reference>
<dbReference type="InterPro" id="IPR002035">
    <property type="entry name" value="VWF_A"/>
</dbReference>
<dbReference type="FunCoup" id="H2XP25">
    <property type="interactions" value="1"/>
</dbReference>
<evidence type="ECO:0000256" key="3">
    <source>
        <dbReference type="SAM" id="SignalP"/>
    </source>
</evidence>
<proteinExistence type="predicted"/>
<evidence type="ECO:0000256" key="1">
    <source>
        <dbReference type="ARBA" id="ARBA00023157"/>
    </source>
</evidence>
<evidence type="ECO:0000313" key="6">
    <source>
        <dbReference type="Ensembl" id="ENSCINP00000031408.1"/>
    </source>
</evidence>
<dbReference type="OMA" id="VHEETLI"/>
<gene>
    <name evidence="6" type="primary">LOC100175287</name>
</gene>
<reference evidence="6" key="2">
    <citation type="journal article" date="2008" name="Genome Biol.">
        <title>Improved genome assembly and evidence-based global gene model set for the chordate Ciona intestinalis: new insight into intron and operon populations.</title>
        <authorList>
            <person name="Satou Y."/>
            <person name="Mineta K."/>
            <person name="Ogasawara M."/>
            <person name="Sasakura Y."/>
            <person name="Shoguchi E."/>
            <person name="Ueno K."/>
            <person name="Yamada L."/>
            <person name="Matsumoto J."/>
            <person name="Wasserscheid J."/>
            <person name="Dewar K."/>
            <person name="Wiley G.B."/>
            <person name="Macmil S.L."/>
            <person name="Roe B.A."/>
            <person name="Zeller R.W."/>
            <person name="Hastings K.E."/>
            <person name="Lemaire P."/>
            <person name="Lindquist E."/>
            <person name="Endo T."/>
            <person name="Hotta K."/>
            <person name="Inaba K."/>
        </authorList>
    </citation>
    <scope>NUCLEOTIDE SEQUENCE [LARGE SCALE GENOMIC DNA]</scope>
    <source>
        <strain evidence="6">wild type</strain>
    </source>
</reference>
<dbReference type="Gene3D" id="2.10.70.10">
    <property type="entry name" value="Complement Module, domain 1"/>
    <property type="match status" value="1"/>
</dbReference>
<dbReference type="PROSITE" id="PS50234">
    <property type="entry name" value="VWFA"/>
    <property type="match status" value="1"/>
</dbReference>
<dbReference type="InterPro" id="IPR036465">
    <property type="entry name" value="vWFA_dom_sf"/>
</dbReference>
<dbReference type="PROSITE" id="PS50923">
    <property type="entry name" value="SUSHI"/>
    <property type="match status" value="1"/>
</dbReference>
<dbReference type="InterPro" id="IPR050525">
    <property type="entry name" value="ECM_Assembly_Org"/>
</dbReference>
<dbReference type="Ensembl" id="ENSCINT00000034808.1">
    <property type="protein sequence ID" value="ENSCINP00000031408.1"/>
    <property type="gene ID" value="ENSCING00000022135.1"/>
</dbReference>